<comment type="cofactor">
    <cofactor evidence="1">
        <name>pyridoxal 5'-phosphate</name>
        <dbReference type="ChEBI" id="CHEBI:597326"/>
    </cofactor>
</comment>
<evidence type="ECO:0000256" key="1">
    <source>
        <dbReference type="ARBA" id="ARBA00001933"/>
    </source>
</evidence>
<proteinExistence type="inferred from homology"/>
<dbReference type="InterPro" id="IPR001926">
    <property type="entry name" value="TrpB-like_PALP"/>
</dbReference>
<reference evidence="7 8" key="1">
    <citation type="submission" date="2015-12" db="EMBL/GenBank/DDBJ databases">
        <authorList>
            <person name="Shamseldin A."/>
            <person name="Moawad H."/>
            <person name="Abd El-Rahim W.M."/>
            <person name="Sadowsky M.J."/>
        </authorList>
    </citation>
    <scope>NUCLEOTIDE SEQUENCE [LARGE SCALE GENOMIC DNA]</scope>
    <source>
        <strain evidence="7 8">WF1</strain>
    </source>
</reference>
<dbReference type="RefSeq" id="WP_080521976.1">
    <property type="nucleotide sequence ID" value="NZ_LPUF01000001.1"/>
</dbReference>
<dbReference type="Gene3D" id="3.40.50.1100">
    <property type="match status" value="2"/>
</dbReference>
<dbReference type="PANTHER" id="PTHR43780">
    <property type="entry name" value="1-AMINOCYCLOPROPANE-1-CARBOXYLATE DEAMINASE-RELATED"/>
    <property type="match status" value="1"/>
</dbReference>
<dbReference type="AlphaFoldDB" id="A0A1V8M709"/>
<evidence type="ECO:0000256" key="5">
    <source>
        <dbReference type="PIRSR" id="PIRSR006278-2"/>
    </source>
</evidence>
<dbReference type="PANTHER" id="PTHR43780:SF2">
    <property type="entry name" value="1-AMINOCYCLOPROPANE-1-CARBOXYLATE DEAMINASE-RELATED"/>
    <property type="match status" value="1"/>
</dbReference>
<evidence type="ECO:0000256" key="2">
    <source>
        <dbReference type="ARBA" id="ARBA00008639"/>
    </source>
</evidence>
<dbReference type="InterPro" id="IPR036052">
    <property type="entry name" value="TrpB-like_PALP_sf"/>
</dbReference>
<evidence type="ECO:0000256" key="3">
    <source>
        <dbReference type="ARBA" id="ARBA00022898"/>
    </source>
</evidence>
<dbReference type="SUPFAM" id="SSF53686">
    <property type="entry name" value="Tryptophan synthase beta subunit-like PLP-dependent enzymes"/>
    <property type="match status" value="1"/>
</dbReference>
<comment type="similarity">
    <text evidence="2">Belongs to the ACC deaminase/D-cysteine desulfhydrase family.</text>
</comment>
<keyword evidence="8" id="KW-1185">Reference proteome</keyword>
<dbReference type="Proteomes" id="UP000191980">
    <property type="component" value="Unassembled WGS sequence"/>
</dbReference>
<evidence type="ECO:0000313" key="7">
    <source>
        <dbReference type="EMBL" id="OQK17364.1"/>
    </source>
</evidence>
<dbReference type="InterPro" id="IPR027278">
    <property type="entry name" value="ACCD_DCysDesulf"/>
</dbReference>
<dbReference type="GO" id="GO:0019148">
    <property type="term" value="F:D-cysteine desulfhydrase activity"/>
    <property type="evidence" value="ECO:0007669"/>
    <property type="project" value="TreeGrafter"/>
</dbReference>
<evidence type="ECO:0000313" key="8">
    <source>
        <dbReference type="Proteomes" id="UP000191980"/>
    </source>
</evidence>
<comment type="caution">
    <text evidence="7">The sequence shown here is derived from an EMBL/GenBank/DDBJ whole genome shotgun (WGS) entry which is preliminary data.</text>
</comment>
<organism evidence="7 8">
    <name type="scientific">Methyloprofundus sedimenti</name>
    <dbReference type="NCBI Taxonomy" id="1420851"/>
    <lineage>
        <taxon>Bacteria</taxon>
        <taxon>Pseudomonadati</taxon>
        <taxon>Pseudomonadota</taxon>
        <taxon>Gammaproteobacteria</taxon>
        <taxon>Methylococcales</taxon>
        <taxon>Methylococcaceae</taxon>
        <taxon>Methyloprofundus</taxon>
    </lineage>
</organism>
<name>A0A1V8M709_9GAMM</name>
<protein>
    <submittedName>
        <fullName evidence="7">1-aminocyclopropane-1-carboxylate deaminase</fullName>
    </submittedName>
</protein>
<dbReference type="OrthoDB" id="9801249at2"/>
<accession>A0A1V8M709</accession>
<evidence type="ECO:0000256" key="4">
    <source>
        <dbReference type="PIRSR" id="PIRSR006278-1"/>
    </source>
</evidence>
<sequence>MNQQLIELEYKLGVSRLDKIDEPFIQERGIELWLKRDDLLHPVISGNKWRKLKYILDHALSLNTRKIISMGGAYSNHLHALAYVGNKLGIETQGKIRGERPEVLNPSLLDMSEWGMSLEFVSRSEYRQLRTYKQNRFLPSLIPAEYWLPEGGSIELALQGVAELVDEIDIAYDVLCVPCGTATTLAGLISAVPANKRVHGFAALKGADFLADEVKTLLKHTDCHDVDWLIHLQYHFGGFAKITPALGFFIQQFEQTHSIKLEPVYTGKMLYGIYDLIRQGYFTSGQKIIALHTGGLQGNRGFTTKYSG</sequence>
<keyword evidence="3 5" id="KW-0663">Pyridoxal phosphate</keyword>
<feature type="domain" description="Tryptophan synthase beta chain-like PALP" evidence="6">
    <location>
        <begin position="26"/>
        <end position="294"/>
    </location>
</feature>
<feature type="active site" description="Nucleophile" evidence="4">
    <location>
        <position position="75"/>
    </location>
</feature>
<feature type="modified residue" description="N6-(pyridoxal phosphate)lysine" evidence="5">
    <location>
        <position position="48"/>
    </location>
</feature>
<dbReference type="STRING" id="1420851.AU255_05630"/>
<evidence type="ECO:0000259" key="6">
    <source>
        <dbReference type="Pfam" id="PF00291"/>
    </source>
</evidence>
<dbReference type="PIRSF" id="PIRSF006278">
    <property type="entry name" value="ACCD_DCysDesulf"/>
    <property type="match status" value="1"/>
</dbReference>
<dbReference type="EMBL" id="LPUF01000001">
    <property type="protein sequence ID" value="OQK17364.1"/>
    <property type="molecule type" value="Genomic_DNA"/>
</dbReference>
<gene>
    <name evidence="7" type="ORF">AU255_05630</name>
</gene>
<dbReference type="Pfam" id="PF00291">
    <property type="entry name" value="PALP"/>
    <property type="match status" value="1"/>
</dbReference>